<dbReference type="PANTHER" id="PTHR37273">
    <property type="entry name" value="CHROMOSOME 8, WHOLE GENOME SHOTGUN SEQUENCE"/>
    <property type="match status" value="1"/>
</dbReference>
<protein>
    <recommendedName>
        <fullName evidence="2">CREG-like beta-barrel domain-containing protein</fullName>
    </recommendedName>
</protein>
<evidence type="ECO:0000313" key="3">
    <source>
        <dbReference type="EMBL" id="PTU18948.1"/>
    </source>
</evidence>
<feature type="signal peptide" evidence="1">
    <location>
        <begin position="1"/>
        <end position="28"/>
    </location>
</feature>
<dbReference type="GeneID" id="63809760"/>
<dbReference type="SUPFAM" id="SSF50475">
    <property type="entry name" value="FMN-binding split barrel"/>
    <property type="match status" value="1"/>
</dbReference>
<feature type="domain" description="CREG-like beta-barrel" evidence="2">
    <location>
        <begin position="90"/>
        <end position="276"/>
    </location>
</feature>
<dbReference type="Proteomes" id="UP000244073">
    <property type="component" value="Unassembled WGS sequence"/>
</dbReference>
<reference evidence="3 4" key="1">
    <citation type="journal article" date="2018" name="Proc. Natl. Acad. Sci. U.S.A.">
        <title>Linking secondary metabolites to gene clusters through genome sequencing of six diverse Aspergillus species.</title>
        <authorList>
            <person name="Kaerboelling I."/>
            <person name="Vesth T.C."/>
            <person name="Frisvad J.C."/>
            <person name="Nybo J.L."/>
            <person name="Theobald S."/>
            <person name="Kuo A."/>
            <person name="Bowyer P."/>
            <person name="Matsuda Y."/>
            <person name="Mondo S."/>
            <person name="Lyhne E.K."/>
            <person name="Kogle M.E."/>
            <person name="Clum A."/>
            <person name="Lipzen A."/>
            <person name="Salamov A."/>
            <person name="Ngan C.Y."/>
            <person name="Daum C."/>
            <person name="Chiniquy J."/>
            <person name="Barry K."/>
            <person name="LaButti K."/>
            <person name="Haridas S."/>
            <person name="Simmons B.A."/>
            <person name="Magnuson J.K."/>
            <person name="Mortensen U.H."/>
            <person name="Larsen T.O."/>
            <person name="Grigoriev I.V."/>
            <person name="Baker S.E."/>
            <person name="Andersen M.R."/>
        </authorList>
    </citation>
    <scope>NUCLEOTIDE SEQUENCE [LARGE SCALE GENOMIC DNA]</scope>
    <source>
        <strain evidence="3 4">IBT 24754</strain>
    </source>
</reference>
<organism evidence="3 4">
    <name type="scientific">Aspergillus ochraceoroseus IBT 24754</name>
    <dbReference type="NCBI Taxonomy" id="1392256"/>
    <lineage>
        <taxon>Eukaryota</taxon>
        <taxon>Fungi</taxon>
        <taxon>Dikarya</taxon>
        <taxon>Ascomycota</taxon>
        <taxon>Pezizomycotina</taxon>
        <taxon>Eurotiomycetes</taxon>
        <taxon>Eurotiomycetidae</taxon>
        <taxon>Eurotiales</taxon>
        <taxon>Aspergillaceae</taxon>
        <taxon>Aspergillus</taxon>
        <taxon>Aspergillus subgen. Nidulantes</taxon>
    </lineage>
</organism>
<dbReference type="Gene3D" id="2.30.110.10">
    <property type="entry name" value="Electron Transport, Fmn-binding Protein, Chain A"/>
    <property type="match status" value="1"/>
</dbReference>
<dbReference type="InterPro" id="IPR012349">
    <property type="entry name" value="Split_barrel_FMN-bd"/>
</dbReference>
<evidence type="ECO:0000259" key="2">
    <source>
        <dbReference type="Pfam" id="PF13883"/>
    </source>
</evidence>
<dbReference type="VEuPathDB" id="FungiDB:P175DRAFT_0340249"/>
<dbReference type="RefSeq" id="XP_040750340.1">
    <property type="nucleotide sequence ID" value="XM_040892878.1"/>
</dbReference>
<feature type="chain" id="PRO_5015760560" description="CREG-like beta-barrel domain-containing protein" evidence="1">
    <location>
        <begin position="29"/>
        <end position="304"/>
    </location>
</feature>
<proteinExistence type="predicted"/>
<sequence length="304" mass="32808">MRVMGHFLITGLVSALTLSGWFSLQATATPVVTARDKGPAQAVLGESSESWSTILREETVPHDAVSVDASEGDVEESMFPPPSWFTSTLMARRLLAVSTSGVVSTIFPDPLPLKSHAPASVAGQPISLREYFADCDEALPLDSGSGGNGDPTFLALRVATTFRNTAAGSNLSLSIDWWDHVNSTNPVFPGFPLSEAGLPRVTLFGYLEPFETPIPRDTEAALRECYVDAHPDAKVWLPGKPLSPHSSFWAKMVVTQVYWIGGFGGLQQIGWMNISEWKGIRRLGSLPGIGDGRGWEDVKLPGEQ</sequence>
<dbReference type="OrthoDB" id="2138282at2759"/>
<dbReference type="AlphaFoldDB" id="A0A2T5LRP1"/>
<dbReference type="Pfam" id="PF13883">
    <property type="entry name" value="CREG_beta-barrel"/>
    <property type="match status" value="1"/>
</dbReference>
<keyword evidence="1" id="KW-0732">Signal</keyword>
<dbReference type="PANTHER" id="PTHR37273:SF1">
    <property type="entry name" value="ADL397C-AP"/>
    <property type="match status" value="1"/>
</dbReference>
<accession>A0A2T5LRP1</accession>
<evidence type="ECO:0000313" key="4">
    <source>
        <dbReference type="Proteomes" id="UP000244073"/>
    </source>
</evidence>
<evidence type="ECO:0000256" key="1">
    <source>
        <dbReference type="SAM" id="SignalP"/>
    </source>
</evidence>
<gene>
    <name evidence="3" type="ORF">P175DRAFT_0340249</name>
</gene>
<dbReference type="InterPro" id="IPR055343">
    <property type="entry name" value="CREG_beta-barrel"/>
</dbReference>
<name>A0A2T5LRP1_9EURO</name>
<dbReference type="EMBL" id="MSFN02000007">
    <property type="protein sequence ID" value="PTU18948.1"/>
    <property type="molecule type" value="Genomic_DNA"/>
</dbReference>
<comment type="caution">
    <text evidence="3">The sequence shown here is derived from an EMBL/GenBank/DDBJ whole genome shotgun (WGS) entry which is preliminary data.</text>
</comment>